<dbReference type="CDD" id="cd03214">
    <property type="entry name" value="ABC_Iron-Siderophores_B12_Hemin"/>
    <property type="match status" value="1"/>
</dbReference>
<dbReference type="PANTHER" id="PTHR42794">
    <property type="entry name" value="HEMIN IMPORT ATP-BINDING PROTEIN HMUV"/>
    <property type="match status" value="1"/>
</dbReference>
<keyword evidence="3 6" id="KW-0067">ATP-binding</keyword>
<dbReference type="GO" id="GO:0005524">
    <property type="term" value="F:ATP binding"/>
    <property type="evidence" value="ECO:0007669"/>
    <property type="project" value="UniProtKB-KW"/>
</dbReference>
<dbReference type="InterPro" id="IPR003593">
    <property type="entry name" value="AAA+_ATPase"/>
</dbReference>
<evidence type="ECO:0000313" key="6">
    <source>
        <dbReference type="EMBL" id="GAA1948130.1"/>
    </source>
</evidence>
<reference evidence="6 7" key="1">
    <citation type="journal article" date="2019" name="Int. J. Syst. Evol. Microbiol.">
        <title>The Global Catalogue of Microorganisms (GCM) 10K type strain sequencing project: providing services to taxonomists for standard genome sequencing and annotation.</title>
        <authorList>
            <consortium name="The Broad Institute Genomics Platform"/>
            <consortium name="The Broad Institute Genome Sequencing Center for Infectious Disease"/>
            <person name="Wu L."/>
            <person name="Ma J."/>
        </authorList>
    </citation>
    <scope>NUCLEOTIDE SEQUENCE [LARGE SCALE GENOMIC DNA]</scope>
    <source>
        <strain evidence="6 7">JCM 14545</strain>
    </source>
</reference>
<keyword evidence="1" id="KW-0813">Transport</keyword>
<protein>
    <submittedName>
        <fullName evidence="6">Heme ABC transporter ATP-binding protein</fullName>
    </submittedName>
</protein>
<name>A0ABN2QAF8_9PSEU</name>
<evidence type="ECO:0000256" key="3">
    <source>
        <dbReference type="ARBA" id="ARBA00022840"/>
    </source>
</evidence>
<evidence type="ECO:0000259" key="5">
    <source>
        <dbReference type="PROSITE" id="PS50893"/>
    </source>
</evidence>
<accession>A0ABN2QAF8</accession>
<dbReference type="RefSeq" id="WP_344415042.1">
    <property type="nucleotide sequence ID" value="NZ_BAAANN010000005.1"/>
</dbReference>
<keyword evidence="7" id="KW-1185">Reference proteome</keyword>
<gene>
    <name evidence="6" type="ORF">GCM10009754_15530</name>
</gene>
<dbReference type="EMBL" id="BAAANN010000005">
    <property type="protein sequence ID" value="GAA1948130.1"/>
    <property type="molecule type" value="Genomic_DNA"/>
</dbReference>
<sequence length="275" mass="28778">MTVFTRRTPRPVPKTAASAELSDVSFAVSGKSLLRKVSFEVRSGEVLALVGPNGAGKSTALAVLAGDLTPDSGEARIAGEAVPRWSTVDLARLRAVLPQQNAVSFPFTVGDVVRMGRAPWAGTDAEAGDDEVVARALAATGMTEFAGRRLTTLSGGEQARAALSRVLAQDTGVLLLDEPTAALDLRHTEDVLRIASARAGDGNAVLVVLHDLGLAAAHADRVVVLDRGEVVATGPPGEVLTESLLTEVYRHPIEVFAHPRTGKPVVLPHRPAEES</sequence>
<evidence type="ECO:0000256" key="4">
    <source>
        <dbReference type="ARBA" id="ARBA00022967"/>
    </source>
</evidence>
<dbReference type="PROSITE" id="PS00211">
    <property type="entry name" value="ABC_TRANSPORTER_1"/>
    <property type="match status" value="1"/>
</dbReference>
<dbReference type="Gene3D" id="3.40.50.300">
    <property type="entry name" value="P-loop containing nucleotide triphosphate hydrolases"/>
    <property type="match status" value="1"/>
</dbReference>
<dbReference type="InterPro" id="IPR027417">
    <property type="entry name" value="P-loop_NTPase"/>
</dbReference>
<dbReference type="PROSITE" id="PS50893">
    <property type="entry name" value="ABC_TRANSPORTER_2"/>
    <property type="match status" value="1"/>
</dbReference>
<proteinExistence type="predicted"/>
<dbReference type="SUPFAM" id="SSF52540">
    <property type="entry name" value="P-loop containing nucleoside triphosphate hydrolases"/>
    <property type="match status" value="1"/>
</dbReference>
<dbReference type="Pfam" id="PF00005">
    <property type="entry name" value="ABC_tran"/>
    <property type="match status" value="1"/>
</dbReference>
<dbReference type="SMART" id="SM00382">
    <property type="entry name" value="AAA"/>
    <property type="match status" value="1"/>
</dbReference>
<comment type="caution">
    <text evidence="6">The sequence shown here is derived from an EMBL/GenBank/DDBJ whole genome shotgun (WGS) entry which is preliminary data.</text>
</comment>
<evidence type="ECO:0000313" key="7">
    <source>
        <dbReference type="Proteomes" id="UP001501116"/>
    </source>
</evidence>
<dbReference type="Proteomes" id="UP001501116">
    <property type="component" value="Unassembled WGS sequence"/>
</dbReference>
<evidence type="ECO:0000256" key="2">
    <source>
        <dbReference type="ARBA" id="ARBA00022741"/>
    </source>
</evidence>
<keyword evidence="2" id="KW-0547">Nucleotide-binding</keyword>
<keyword evidence="4" id="KW-1278">Translocase</keyword>
<dbReference type="PANTHER" id="PTHR42794:SF1">
    <property type="entry name" value="HEMIN IMPORT ATP-BINDING PROTEIN HMUV"/>
    <property type="match status" value="1"/>
</dbReference>
<evidence type="ECO:0000256" key="1">
    <source>
        <dbReference type="ARBA" id="ARBA00022448"/>
    </source>
</evidence>
<dbReference type="InterPro" id="IPR017871">
    <property type="entry name" value="ABC_transporter-like_CS"/>
</dbReference>
<feature type="domain" description="ABC transporter" evidence="5">
    <location>
        <begin position="19"/>
        <end position="252"/>
    </location>
</feature>
<dbReference type="InterPro" id="IPR003439">
    <property type="entry name" value="ABC_transporter-like_ATP-bd"/>
</dbReference>
<dbReference type="NCBIfam" id="NF010068">
    <property type="entry name" value="PRK13548.1"/>
    <property type="match status" value="1"/>
</dbReference>
<organism evidence="6 7">
    <name type="scientific">Amycolatopsis minnesotensis</name>
    <dbReference type="NCBI Taxonomy" id="337894"/>
    <lineage>
        <taxon>Bacteria</taxon>
        <taxon>Bacillati</taxon>
        <taxon>Actinomycetota</taxon>
        <taxon>Actinomycetes</taxon>
        <taxon>Pseudonocardiales</taxon>
        <taxon>Pseudonocardiaceae</taxon>
        <taxon>Amycolatopsis</taxon>
    </lineage>
</organism>